<dbReference type="InterPro" id="IPR036320">
    <property type="entry name" value="Glycosyl_Trfase_fam3_N_dom_sf"/>
</dbReference>
<dbReference type="InterPro" id="IPR000053">
    <property type="entry name" value="Thymidine/pyrmidine_PPase"/>
</dbReference>
<dbReference type="InterPro" id="IPR035902">
    <property type="entry name" value="Nuc_phospho_transferase"/>
</dbReference>
<dbReference type="GO" id="GO:0005829">
    <property type="term" value="C:cytosol"/>
    <property type="evidence" value="ECO:0007669"/>
    <property type="project" value="TreeGrafter"/>
</dbReference>
<evidence type="ECO:0000256" key="1">
    <source>
        <dbReference type="ARBA" id="ARBA00006915"/>
    </source>
</evidence>
<sequence>MTGPAAAPEGGGGRRAAARILAAVTAKRAGLALEPGEIAALVSDYVAGRVPDYQMAAWLATVACRGMNAAETAALARAYAAGGRRLRLGDTGRPVVDKHSTGGVGDTVSLVAVPVAAACGVAVAKMSGRGLGIAGGTLDKLESVRGLRLDLGALEVRRVLGEAGMVITGQSDELAPGDRATYALRDVTATVDSVPLIAASIIGKKLAFGARALTLDVKTGAGALIPDHARAVRLARTMVDLAEGLGLRCRAVLTDMSQPLGHAVGNALEVKEALSVLRGEHVPGLSEVSHVLAGQLLLSAEPGLGEEEAGRRVRRALRSGAAHETFLRWARAQGADARVLADPGLLPSAPRRQVVRADRSGWVAEVDPRAIGSAALLAGAGRLVRGAALDHAAGVVLRRRVGDPVSAGEALAELHHTREDASDALARAAAAFTLADEPPAARPLVHGFVGPSGRADGTTAEESAEARAGESESHAHTEQV</sequence>
<dbReference type="NCBIfam" id="NF004490">
    <property type="entry name" value="PRK05820.1"/>
    <property type="match status" value="1"/>
</dbReference>
<dbReference type="PANTHER" id="PTHR10515:SF0">
    <property type="entry name" value="THYMIDINE PHOSPHORYLASE"/>
    <property type="match status" value="1"/>
</dbReference>
<proteinExistence type="inferred from homology"/>
<dbReference type="NCBIfam" id="TIGR02644">
    <property type="entry name" value="Y_phosphoryl"/>
    <property type="match status" value="1"/>
</dbReference>
<comment type="caution">
    <text evidence="7">The sequence shown here is derived from an EMBL/GenBank/DDBJ whole genome shotgun (WGS) entry which is preliminary data.</text>
</comment>
<evidence type="ECO:0000313" key="8">
    <source>
        <dbReference type="Proteomes" id="UP000272474"/>
    </source>
</evidence>
<comment type="subunit">
    <text evidence="2">Homodimer.</text>
</comment>
<dbReference type="GO" id="GO:0004645">
    <property type="term" value="F:1,4-alpha-oligoglucan phosphorylase activity"/>
    <property type="evidence" value="ECO:0007669"/>
    <property type="project" value="InterPro"/>
</dbReference>
<dbReference type="SUPFAM" id="SSF47648">
    <property type="entry name" value="Nucleoside phosphorylase/phosphoribosyltransferase N-terminal domain"/>
    <property type="match status" value="1"/>
</dbReference>
<dbReference type="AlphaFoldDB" id="A0A3A9Z946"/>
<dbReference type="OrthoDB" id="9763887at2"/>
<evidence type="ECO:0000313" key="7">
    <source>
        <dbReference type="EMBL" id="RKN44891.1"/>
    </source>
</evidence>
<dbReference type="InterPro" id="IPR018090">
    <property type="entry name" value="Pyrmidine_PPas_bac/euk"/>
</dbReference>
<evidence type="ECO:0000256" key="5">
    <source>
        <dbReference type="SAM" id="MobiDB-lite"/>
    </source>
</evidence>
<evidence type="ECO:0000256" key="2">
    <source>
        <dbReference type="ARBA" id="ARBA00011738"/>
    </source>
</evidence>
<evidence type="ECO:0000259" key="6">
    <source>
        <dbReference type="SMART" id="SM00941"/>
    </source>
</evidence>
<evidence type="ECO:0000256" key="3">
    <source>
        <dbReference type="ARBA" id="ARBA00022676"/>
    </source>
</evidence>
<dbReference type="GO" id="GO:0006206">
    <property type="term" value="P:pyrimidine nucleobase metabolic process"/>
    <property type="evidence" value="ECO:0007669"/>
    <property type="project" value="InterPro"/>
</dbReference>
<dbReference type="PIRSF" id="PIRSF000478">
    <property type="entry name" value="TP_PyNP"/>
    <property type="match status" value="1"/>
</dbReference>
<keyword evidence="4 7" id="KW-0808">Transferase</keyword>
<reference evidence="7 8" key="1">
    <citation type="journal article" date="2014" name="Int. J. Syst. Evol. Microbiol.">
        <title>Streptomyces hoynatensis sp. nov., isolated from deep marine sediment.</title>
        <authorList>
            <person name="Veyisoglu A."/>
            <person name="Sahin N."/>
        </authorList>
    </citation>
    <scope>NUCLEOTIDE SEQUENCE [LARGE SCALE GENOMIC DNA]</scope>
    <source>
        <strain evidence="7 8">KCTC 29097</strain>
    </source>
</reference>
<gene>
    <name evidence="7" type="ORF">D7294_07215</name>
</gene>
<dbReference type="SUPFAM" id="SSF52418">
    <property type="entry name" value="Nucleoside phosphorylase/phosphoribosyltransferase catalytic domain"/>
    <property type="match status" value="1"/>
</dbReference>
<protein>
    <submittedName>
        <fullName evidence="7">Thymidine phosphorylase</fullName>
        <ecNumber evidence="7">2.4.2.4</ecNumber>
    </submittedName>
</protein>
<dbReference type="InterPro" id="IPR036566">
    <property type="entry name" value="PYNP-like_C_sf"/>
</dbReference>
<dbReference type="InterPro" id="IPR013102">
    <property type="entry name" value="PYNP_C"/>
</dbReference>
<dbReference type="Gene3D" id="3.40.1030.10">
    <property type="entry name" value="Nucleoside phosphorylase/phosphoribosyltransferase catalytic domain"/>
    <property type="match status" value="1"/>
</dbReference>
<feature type="compositionally biased region" description="Basic and acidic residues" evidence="5">
    <location>
        <begin position="464"/>
        <end position="480"/>
    </location>
</feature>
<dbReference type="EC" id="2.4.2.4" evidence="7"/>
<accession>A0A3A9Z946</accession>
<dbReference type="GO" id="GO:0006213">
    <property type="term" value="P:pyrimidine nucleoside metabolic process"/>
    <property type="evidence" value="ECO:0007669"/>
    <property type="project" value="InterPro"/>
</dbReference>
<organism evidence="7 8">
    <name type="scientific">Streptomyces hoynatensis</name>
    <dbReference type="NCBI Taxonomy" id="1141874"/>
    <lineage>
        <taxon>Bacteria</taxon>
        <taxon>Bacillati</taxon>
        <taxon>Actinomycetota</taxon>
        <taxon>Actinomycetes</taxon>
        <taxon>Kitasatosporales</taxon>
        <taxon>Streptomycetaceae</taxon>
        <taxon>Streptomyces</taxon>
    </lineage>
</organism>
<dbReference type="PROSITE" id="PS00647">
    <property type="entry name" value="THYMID_PHOSPHORYLASE"/>
    <property type="match status" value="1"/>
</dbReference>
<dbReference type="InterPro" id="IPR000312">
    <property type="entry name" value="Glycosyl_Trfase_fam3"/>
</dbReference>
<dbReference type="Gene3D" id="3.90.1170.30">
    <property type="entry name" value="Pyrimidine nucleoside phosphorylase-like, C-terminal domain"/>
    <property type="match status" value="1"/>
</dbReference>
<dbReference type="InterPro" id="IPR017872">
    <property type="entry name" value="Pyrmidine_PPase_CS"/>
</dbReference>
<keyword evidence="8" id="KW-1185">Reference proteome</keyword>
<dbReference type="InterPro" id="IPR017459">
    <property type="entry name" value="Glycosyl_Trfase_fam3_N_dom"/>
</dbReference>
<dbReference type="Proteomes" id="UP000272474">
    <property type="component" value="Unassembled WGS sequence"/>
</dbReference>
<feature type="region of interest" description="Disordered" evidence="5">
    <location>
        <begin position="447"/>
        <end position="480"/>
    </location>
</feature>
<dbReference type="RefSeq" id="WP_120676726.1">
    <property type="nucleotide sequence ID" value="NZ_RBAL01000003.1"/>
</dbReference>
<name>A0A3A9Z946_9ACTN</name>
<evidence type="ECO:0000256" key="4">
    <source>
        <dbReference type="ARBA" id="ARBA00022679"/>
    </source>
</evidence>
<dbReference type="FunFam" id="3.40.1030.10:FF:000003">
    <property type="entry name" value="Pyrimidine-nucleoside phosphorylase"/>
    <property type="match status" value="1"/>
</dbReference>
<dbReference type="PANTHER" id="PTHR10515">
    <property type="entry name" value="THYMIDINE PHOSPHORYLASE"/>
    <property type="match status" value="1"/>
</dbReference>
<dbReference type="SMART" id="SM00941">
    <property type="entry name" value="PYNP_C"/>
    <property type="match status" value="1"/>
</dbReference>
<dbReference type="Pfam" id="PF02885">
    <property type="entry name" value="Glycos_trans_3N"/>
    <property type="match status" value="1"/>
</dbReference>
<dbReference type="Pfam" id="PF07831">
    <property type="entry name" value="PYNP_C"/>
    <property type="match status" value="1"/>
</dbReference>
<keyword evidence="3 7" id="KW-0328">Glycosyltransferase</keyword>
<comment type="similarity">
    <text evidence="1">Belongs to the thymidine/pyrimidine-nucleoside phosphorylase family.</text>
</comment>
<dbReference type="Pfam" id="PF00591">
    <property type="entry name" value="Glycos_transf_3"/>
    <property type="match status" value="1"/>
</dbReference>
<feature type="domain" description="Pyrimidine nucleoside phosphorylase C-terminal" evidence="6">
    <location>
        <begin position="362"/>
        <end position="435"/>
    </location>
</feature>
<dbReference type="SUPFAM" id="SSF54680">
    <property type="entry name" value="Pyrimidine nucleoside phosphorylase C-terminal domain"/>
    <property type="match status" value="1"/>
</dbReference>
<dbReference type="Gene3D" id="1.20.970.10">
    <property type="entry name" value="Transferase, Pyrimidine Nucleoside Phosphorylase, Chain C"/>
    <property type="match status" value="1"/>
</dbReference>
<dbReference type="EMBL" id="RBAL01000003">
    <property type="protein sequence ID" value="RKN44891.1"/>
    <property type="molecule type" value="Genomic_DNA"/>
</dbReference>
<dbReference type="GO" id="GO:0009032">
    <property type="term" value="F:thymidine phosphorylase activity"/>
    <property type="evidence" value="ECO:0007669"/>
    <property type="project" value="UniProtKB-EC"/>
</dbReference>